<dbReference type="VEuPathDB" id="FungiDB:BCV72DRAFT_306533"/>
<dbReference type="EMBL" id="KV921948">
    <property type="protein sequence ID" value="ORE05294.1"/>
    <property type="molecule type" value="Genomic_DNA"/>
</dbReference>
<protein>
    <submittedName>
        <fullName evidence="1">Uncharacterized protein</fullName>
    </submittedName>
</protein>
<name>A0A1X0QZX8_RHIZD</name>
<organism evidence="1">
    <name type="scientific">Rhizopus microsporus var. microsporus</name>
    <dbReference type="NCBI Taxonomy" id="86635"/>
    <lineage>
        <taxon>Eukaryota</taxon>
        <taxon>Fungi</taxon>
        <taxon>Fungi incertae sedis</taxon>
        <taxon>Mucoromycota</taxon>
        <taxon>Mucoromycotina</taxon>
        <taxon>Mucoromycetes</taxon>
        <taxon>Mucorales</taxon>
        <taxon>Mucorineae</taxon>
        <taxon>Rhizopodaceae</taxon>
        <taxon>Rhizopus</taxon>
    </lineage>
</organism>
<sequence length="128" mass="14808">MSFHLETPSLLFPSLFTKQQQSTIVNRSFSLPNYSHIYYYDKEDESELSNVNARPYQNQLALPPRHQFQSLRDLSQRKDQDEDVSKPSIAIRVSLPMTSIAAASVAKSRRIKLIKAQTEPLIRPRRSF</sequence>
<reference evidence="1" key="1">
    <citation type="journal article" date="2016" name="Proc. Natl. Acad. Sci. U.S.A.">
        <title>Lipid metabolic changes in an early divergent fungus govern the establishment of a mutualistic symbiosis with endobacteria.</title>
        <authorList>
            <person name="Lastovetsky O.A."/>
            <person name="Gaspar M.L."/>
            <person name="Mondo S.J."/>
            <person name="LaButti K.M."/>
            <person name="Sandor L."/>
            <person name="Grigoriev I.V."/>
            <person name="Henry S.A."/>
            <person name="Pawlowska T.E."/>
        </authorList>
    </citation>
    <scope>NUCLEOTIDE SEQUENCE [LARGE SCALE GENOMIC DNA]</scope>
    <source>
        <strain evidence="1">ATCC 52814</strain>
    </source>
</reference>
<evidence type="ECO:0000313" key="1">
    <source>
        <dbReference type="EMBL" id="ORE05294.1"/>
    </source>
</evidence>
<dbReference type="OrthoDB" id="2292715at2759"/>
<accession>A0A1X0QZX8</accession>
<proteinExistence type="predicted"/>
<dbReference type="Proteomes" id="UP000242414">
    <property type="component" value="Unassembled WGS sequence"/>
</dbReference>
<gene>
    <name evidence="1" type="ORF">BCV72DRAFT_306533</name>
</gene>
<dbReference type="AlphaFoldDB" id="A0A1X0QZX8"/>